<evidence type="ECO:0000256" key="1">
    <source>
        <dbReference type="SAM" id="Phobius"/>
    </source>
</evidence>
<dbReference type="InterPro" id="IPR004251">
    <property type="entry name" value="Pox_virus_G9/A16"/>
</dbReference>
<dbReference type="KEGG" id="vg:19737911"/>
<protein>
    <submittedName>
        <fullName evidence="2">Putative mystirilated membrane protein</fullName>
    </submittedName>
</protein>
<dbReference type="GeneID" id="19737911"/>
<keyword evidence="3" id="KW-1185">Reference proteome</keyword>
<evidence type="ECO:0000313" key="3">
    <source>
        <dbReference type="Proteomes" id="UP000101521"/>
    </source>
</evidence>
<organism evidence="2 3">
    <name type="scientific">Pigeonpox virus</name>
    <dbReference type="NCBI Taxonomy" id="10264"/>
    <lineage>
        <taxon>Viruses</taxon>
        <taxon>Varidnaviria</taxon>
        <taxon>Bamfordvirae</taxon>
        <taxon>Nucleocytoviricota</taxon>
        <taxon>Pokkesviricetes</taxon>
        <taxon>Chitovirales</taxon>
        <taxon>Poxviridae</taxon>
        <taxon>Chordopoxvirinae</taxon>
        <taxon>Avipoxvirus</taxon>
        <taxon>Avipoxvirus pigeonpox</taxon>
    </lineage>
</organism>
<keyword evidence="1" id="KW-1133">Transmembrane helix</keyword>
<dbReference type="Pfam" id="PF03003">
    <property type="entry name" value="Pox_G9-A16"/>
    <property type="match status" value="1"/>
</dbReference>
<feature type="transmembrane region" description="Helical" evidence="1">
    <location>
        <begin position="331"/>
        <end position="351"/>
    </location>
</feature>
<dbReference type="RefSeq" id="YP_009046412.1">
    <property type="nucleotide sequence ID" value="NC_024447.1"/>
</dbReference>
<evidence type="ECO:0000313" key="2">
    <source>
        <dbReference type="EMBL" id="AID46688.1"/>
    </source>
</evidence>
<accession>A0A068EH54</accession>
<keyword evidence="1" id="KW-0472">Membrane</keyword>
<gene>
    <name evidence="2" type="ORF">fep_186</name>
</gene>
<dbReference type="Proteomes" id="UP000101521">
    <property type="component" value="Segment"/>
</dbReference>
<proteinExistence type="predicted"/>
<reference evidence="2 3" key="1">
    <citation type="journal article" date="2014" name="BMC Genomics">
        <title>The complete genome sequences of poxviruses isolated from a penguin and a pigeon in South Africa and comparison to other sequenced avipoxviruses.</title>
        <authorList>
            <person name="Offerman K."/>
            <person name="Carulei O."/>
            <person name="van der Walt A.P."/>
            <person name="Douglass N."/>
            <person name="Williamson A.L."/>
        </authorList>
    </citation>
    <scope>NUCLEOTIDE SEQUENCE [LARGE SCALE GENOMIC DNA]</scope>
    <source>
        <strain evidence="2">FeP2</strain>
    </source>
</reference>
<keyword evidence="1" id="KW-0812">Transmembrane</keyword>
<sequence>MGQRVSNITVITTPQVPESKYLRVEYTGGYNDEYIKFFEAETIHSGDIASEISPPFCLTKDTTVKQCASFLSSEAKKKFVIVPGEPCKSLSFRPGSILDLQKIPYGTESYVLEGTRCRFINKDYLYTDPDIKRCCNQESNKDCPEIFSNNYETDHCDTIMSSICLQTPGSLPCREWLATKREVAFDTYTKVCSDHLDANYCSDFVDYTRPDNFGYSDTAILSYCSKHRNNPNCWCVTTPKNDKLFSLELALGPKVCWLHECTDKSKDRKYLLFDQDFQRTKCKYIGCDINVDTLRLRNSVAELIANCGGSIDEDTELGDDSYNKEAKLPSFFSVIPICIVLLCISVLFYFLRIYNSKVINSNTINVYRK</sequence>
<name>A0A068EH54_9POXV</name>
<dbReference type="EMBL" id="KJ801920">
    <property type="protein sequence ID" value="AID46688.1"/>
    <property type="molecule type" value="Genomic_DNA"/>
</dbReference>